<proteinExistence type="predicted"/>
<gene>
    <name evidence="2" type="ORF">GRF29_19g598147</name>
</gene>
<accession>A0AAN6M1D3</accession>
<dbReference type="AlphaFoldDB" id="A0AAN6M1D3"/>
<reference evidence="2 3" key="1">
    <citation type="submission" date="2021-02" db="EMBL/GenBank/DDBJ databases">
        <title>Genome assembly of Pseudopithomyces chartarum.</title>
        <authorList>
            <person name="Jauregui R."/>
            <person name="Singh J."/>
            <person name="Voisey C."/>
        </authorList>
    </citation>
    <scope>NUCLEOTIDE SEQUENCE [LARGE SCALE GENOMIC DNA]</scope>
    <source>
        <strain evidence="2 3">AGR01</strain>
    </source>
</reference>
<keyword evidence="3" id="KW-1185">Reference proteome</keyword>
<dbReference type="PRINTS" id="PR01217">
    <property type="entry name" value="PRICHEXTENSN"/>
</dbReference>
<comment type="caution">
    <text evidence="2">The sequence shown here is derived from an EMBL/GenBank/DDBJ whole genome shotgun (WGS) entry which is preliminary data.</text>
</comment>
<evidence type="ECO:0000313" key="3">
    <source>
        <dbReference type="Proteomes" id="UP001280581"/>
    </source>
</evidence>
<dbReference type="Proteomes" id="UP001280581">
    <property type="component" value="Unassembled WGS sequence"/>
</dbReference>
<evidence type="ECO:0000256" key="1">
    <source>
        <dbReference type="SAM" id="MobiDB-lite"/>
    </source>
</evidence>
<name>A0AAN6M1D3_9PLEO</name>
<feature type="region of interest" description="Disordered" evidence="1">
    <location>
        <begin position="1"/>
        <end position="168"/>
    </location>
</feature>
<evidence type="ECO:0000313" key="2">
    <source>
        <dbReference type="EMBL" id="KAK3214570.1"/>
    </source>
</evidence>
<protein>
    <submittedName>
        <fullName evidence="2">Uncharacterized protein</fullName>
    </submittedName>
</protein>
<dbReference type="EMBL" id="WVTA01000003">
    <property type="protein sequence ID" value="KAK3214570.1"/>
    <property type="molecule type" value="Genomic_DNA"/>
</dbReference>
<feature type="compositionally biased region" description="Pro residues" evidence="1">
    <location>
        <begin position="39"/>
        <end position="98"/>
    </location>
</feature>
<sequence length="168" mass="17872">MTTVALAGTTGLVVRIPHAPSHPPNTLLLALSPTTPNTSNPPPRAPTSSPPSSPTPPSPPSTPTPAAPLPTPPPPPNSTPSPPPTPPPGPPTSPPPPTLHLHQLPRHHPLRRGFPPRPTRHRPRPQLRPRTGRVRRGRLDVRPYLDERGERQFHDGVPADEGRIGGEG</sequence>
<organism evidence="2 3">
    <name type="scientific">Pseudopithomyces chartarum</name>
    <dbReference type="NCBI Taxonomy" id="1892770"/>
    <lineage>
        <taxon>Eukaryota</taxon>
        <taxon>Fungi</taxon>
        <taxon>Dikarya</taxon>
        <taxon>Ascomycota</taxon>
        <taxon>Pezizomycotina</taxon>
        <taxon>Dothideomycetes</taxon>
        <taxon>Pleosporomycetidae</taxon>
        <taxon>Pleosporales</taxon>
        <taxon>Massarineae</taxon>
        <taxon>Didymosphaeriaceae</taxon>
        <taxon>Pseudopithomyces</taxon>
    </lineage>
</organism>
<feature type="compositionally biased region" description="Basic and acidic residues" evidence="1">
    <location>
        <begin position="137"/>
        <end position="154"/>
    </location>
</feature>
<feature type="compositionally biased region" description="Basic residues" evidence="1">
    <location>
        <begin position="118"/>
        <end position="136"/>
    </location>
</feature>